<dbReference type="InterPro" id="IPR050708">
    <property type="entry name" value="T6SS_VgrG/RHS"/>
</dbReference>
<evidence type="ECO:0000256" key="1">
    <source>
        <dbReference type="ARBA" id="ARBA00022737"/>
    </source>
</evidence>
<dbReference type="Gene3D" id="2.180.10.10">
    <property type="entry name" value="RHS repeat-associated core"/>
    <property type="match status" value="1"/>
</dbReference>
<keyword evidence="1" id="KW-0677">Repeat</keyword>
<name>A0A1H4G707_ALKAM</name>
<dbReference type="NCBIfam" id="TIGR03696">
    <property type="entry name" value="Rhs_assc_core"/>
    <property type="match status" value="1"/>
</dbReference>
<keyword evidence="4" id="KW-1185">Reference proteome</keyword>
<dbReference type="Proteomes" id="UP000198773">
    <property type="component" value="Unassembled WGS sequence"/>
</dbReference>
<accession>A0A1H4G707</accession>
<evidence type="ECO:0000259" key="2">
    <source>
        <dbReference type="Pfam" id="PF25023"/>
    </source>
</evidence>
<gene>
    <name evidence="3" type="ORF">SAMN04488051_1205</name>
</gene>
<sequence length="491" mass="52413">MTNSLVLDGLYERVQLPGGVIEHKFRVGNAQVIRRSNNTETVHYLHGDGLGSTVAVTSQAKQVLQQLTYDPWGRQFAVHSHSGLAGYSLPSDSQGYTGHRMVKGFEVVHMGGRTYNPFIGRFMQPDPFIQAPLNMQNYNRYSYVLNNPMSYTDPSGYNFVKKALKGLMEVTGTRKLLRELGRNQYLNALVHIGVCMTGGPVACGAYSGAQSFAMTGSLGAGVRSGLITFGSAWSFQQIGGYYEGVAATEGGAGLYHFGSSMGNNLYLTSGQIAGQITAHAMVGGITASLQGGKFGHGFFSAGVTKGLGTPIMDAHFAQNMVGGTLVSAAIGGTSSAISGGKFANGAVTGAMQALYNQYSRARAETSKPTKDADGWEHELTIIGTGRSSEIDAGRYLKVELDSVTLGADGTHVHITIFPLDENGHMLSTMRRHGPNFAFSSHAGMGYAPSSVFDAGYENRYGFRWLIKVPSHQSPHGNAAGVQVKVYKWGGE</sequence>
<evidence type="ECO:0000313" key="4">
    <source>
        <dbReference type="Proteomes" id="UP000198773"/>
    </source>
</evidence>
<feature type="domain" description="Teneurin-like YD-shell" evidence="2">
    <location>
        <begin position="37"/>
        <end position="149"/>
    </location>
</feature>
<dbReference type="EMBL" id="FNRM01000020">
    <property type="protein sequence ID" value="SEB04820.1"/>
    <property type="molecule type" value="Genomic_DNA"/>
</dbReference>
<dbReference type="PANTHER" id="PTHR32305">
    <property type="match status" value="1"/>
</dbReference>
<organism evidence="3 4">
    <name type="scientific">Alkalimonas amylolytica</name>
    <dbReference type="NCBI Taxonomy" id="152573"/>
    <lineage>
        <taxon>Bacteria</taxon>
        <taxon>Pseudomonadati</taxon>
        <taxon>Pseudomonadota</taxon>
        <taxon>Gammaproteobacteria</taxon>
        <taxon>Alkalimonas</taxon>
    </lineage>
</organism>
<proteinExistence type="predicted"/>
<dbReference type="Pfam" id="PF25023">
    <property type="entry name" value="TEN_YD-shell"/>
    <property type="match status" value="1"/>
</dbReference>
<evidence type="ECO:0000313" key="3">
    <source>
        <dbReference type="EMBL" id="SEB04820.1"/>
    </source>
</evidence>
<reference evidence="3 4" key="1">
    <citation type="submission" date="2016-10" db="EMBL/GenBank/DDBJ databases">
        <authorList>
            <person name="de Groot N.N."/>
        </authorList>
    </citation>
    <scope>NUCLEOTIDE SEQUENCE [LARGE SCALE GENOMIC DNA]</scope>
    <source>
        <strain evidence="3 4">CGMCC 1.3430</strain>
    </source>
</reference>
<dbReference type="PANTHER" id="PTHR32305:SF15">
    <property type="entry name" value="PROTEIN RHSA-RELATED"/>
    <property type="match status" value="1"/>
</dbReference>
<dbReference type="STRING" id="152573.SAMN04488051_1205"/>
<protein>
    <submittedName>
        <fullName evidence="3">RHS repeat-associated core domain-containing protein</fullName>
    </submittedName>
</protein>
<dbReference type="AlphaFoldDB" id="A0A1H4G707"/>
<dbReference type="InterPro" id="IPR022385">
    <property type="entry name" value="Rhs_assc_core"/>
</dbReference>
<dbReference type="InterPro" id="IPR056823">
    <property type="entry name" value="TEN-like_YD-shell"/>
</dbReference>